<dbReference type="PANTHER" id="PTHR43818">
    <property type="entry name" value="BCDNA.GH03377"/>
    <property type="match status" value="1"/>
</dbReference>
<dbReference type="Gene3D" id="3.40.50.720">
    <property type="entry name" value="NAD(P)-binding Rossmann-like Domain"/>
    <property type="match status" value="1"/>
</dbReference>
<keyword evidence="4" id="KW-1185">Reference proteome</keyword>
<dbReference type="EMBL" id="CP036273">
    <property type="protein sequence ID" value="QDU20894.1"/>
    <property type="molecule type" value="Genomic_DNA"/>
</dbReference>
<evidence type="ECO:0000313" key="4">
    <source>
        <dbReference type="Proteomes" id="UP000319576"/>
    </source>
</evidence>
<organism evidence="3 4">
    <name type="scientific">Urbifossiella limnaea</name>
    <dbReference type="NCBI Taxonomy" id="2528023"/>
    <lineage>
        <taxon>Bacteria</taxon>
        <taxon>Pseudomonadati</taxon>
        <taxon>Planctomycetota</taxon>
        <taxon>Planctomycetia</taxon>
        <taxon>Gemmatales</taxon>
        <taxon>Gemmataceae</taxon>
        <taxon>Urbifossiella</taxon>
    </lineage>
</organism>
<dbReference type="Pfam" id="PF19051">
    <property type="entry name" value="GFO_IDH_MocA_C2"/>
    <property type="match status" value="1"/>
</dbReference>
<evidence type="ECO:0000259" key="2">
    <source>
        <dbReference type="Pfam" id="PF19051"/>
    </source>
</evidence>
<evidence type="ECO:0000313" key="3">
    <source>
        <dbReference type="EMBL" id="QDU20894.1"/>
    </source>
</evidence>
<dbReference type="GO" id="GO:0000166">
    <property type="term" value="F:nucleotide binding"/>
    <property type="evidence" value="ECO:0007669"/>
    <property type="project" value="InterPro"/>
</dbReference>
<dbReference type="GO" id="GO:0050112">
    <property type="term" value="F:inositol 2-dehydrogenase (NAD+) activity"/>
    <property type="evidence" value="ECO:0007669"/>
    <property type="project" value="UniProtKB-EC"/>
</dbReference>
<dbReference type="EC" id="1.1.1.18" evidence="3"/>
<dbReference type="InterPro" id="IPR043906">
    <property type="entry name" value="Gfo/Idh/MocA_OxRdtase_bact_C"/>
</dbReference>
<gene>
    <name evidence="3" type="primary">iolG_6</name>
    <name evidence="3" type="ORF">ETAA1_28570</name>
</gene>
<protein>
    <submittedName>
        <fullName evidence="3">Inositol 2-dehydrogenase</fullName>
        <ecNumber evidence="3">1.1.1.18</ecNumber>
    </submittedName>
</protein>
<dbReference type="InterPro" id="IPR036291">
    <property type="entry name" value="NAD(P)-bd_dom_sf"/>
</dbReference>
<evidence type="ECO:0000259" key="1">
    <source>
        <dbReference type="Pfam" id="PF01408"/>
    </source>
</evidence>
<name>A0A517XTW2_9BACT</name>
<dbReference type="Proteomes" id="UP000319576">
    <property type="component" value="Chromosome"/>
</dbReference>
<sequence>MARQTRRGFLRSGLAGGAFLGLSAGTYRTALGQDAPSERVRVACVGVGGQGKGNMNAVRRNVVAVCDVDRDHLATAAADLAKNNVTATTASDYRRLLDRRDVDAVLVSTPDHWHALPTIHACEAGKDVYCEKPLTLFVAEGRAIVEAAKKHNRVVQTGSQQRSNRGFRHACELVRNGALGAIRTVKVGLPGPNFRGPAVPDGTPPAALDYPAWLGPAPDRPFNEKRVHYLFRFFWDYSGGQQTNFGAHDLDIAQWGLGTDGAGPLSVEGTATFHKDGWFETPEKATLTYSYPNNVTLQCSLGGGFPGGVTFEGARGTIHVNRSGLTVTLNGERVADPYALPTGETRLYVSNNHHQNWLDCVRSRRAPICEAEIGHRSATVCHLGNIALRTKRKITWDAVKEQIVGDAAANEMLTRPYRAPYRLG</sequence>
<dbReference type="PANTHER" id="PTHR43818:SF5">
    <property type="entry name" value="OXIDOREDUCTASE FAMILY PROTEIN"/>
    <property type="match status" value="1"/>
</dbReference>
<dbReference type="PROSITE" id="PS51318">
    <property type="entry name" value="TAT"/>
    <property type="match status" value="1"/>
</dbReference>
<dbReference type="InterPro" id="IPR050463">
    <property type="entry name" value="Gfo/Idh/MocA_oxidrdct_glycsds"/>
</dbReference>
<dbReference type="OrthoDB" id="9788246at2"/>
<proteinExistence type="predicted"/>
<reference evidence="3 4" key="1">
    <citation type="submission" date="2019-02" db="EMBL/GenBank/DDBJ databases">
        <title>Deep-cultivation of Planctomycetes and their phenomic and genomic characterization uncovers novel biology.</title>
        <authorList>
            <person name="Wiegand S."/>
            <person name="Jogler M."/>
            <person name="Boedeker C."/>
            <person name="Pinto D."/>
            <person name="Vollmers J."/>
            <person name="Rivas-Marin E."/>
            <person name="Kohn T."/>
            <person name="Peeters S.H."/>
            <person name="Heuer A."/>
            <person name="Rast P."/>
            <person name="Oberbeckmann S."/>
            <person name="Bunk B."/>
            <person name="Jeske O."/>
            <person name="Meyerdierks A."/>
            <person name="Storesund J.E."/>
            <person name="Kallscheuer N."/>
            <person name="Luecker S."/>
            <person name="Lage O.M."/>
            <person name="Pohl T."/>
            <person name="Merkel B.J."/>
            <person name="Hornburger P."/>
            <person name="Mueller R.-W."/>
            <person name="Bruemmer F."/>
            <person name="Labrenz M."/>
            <person name="Spormann A.M."/>
            <person name="Op den Camp H."/>
            <person name="Overmann J."/>
            <person name="Amann R."/>
            <person name="Jetten M.S.M."/>
            <person name="Mascher T."/>
            <person name="Medema M.H."/>
            <person name="Devos D.P."/>
            <person name="Kaster A.-K."/>
            <person name="Ovreas L."/>
            <person name="Rohde M."/>
            <person name="Galperin M.Y."/>
            <person name="Jogler C."/>
        </authorList>
    </citation>
    <scope>NUCLEOTIDE SEQUENCE [LARGE SCALE GENOMIC DNA]</scope>
    <source>
        <strain evidence="3 4">ETA_A1</strain>
    </source>
</reference>
<dbReference type="InterPro" id="IPR006311">
    <property type="entry name" value="TAT_signal"/>
</dbReference>
<dbReference type="Pfam" id="PF01408">
    <property type="entry name" value="GFO_IDH_MocA"/>
    <property type="match status" value="1"/>
</dbReference>
<dbReference type="RefSeq" id="WP_145239238.1">
    <property type="nucleotide sequence ID" value="NZ_CP036273.1"/>
</dbReference>
<dbReference type="SUPFAM" id="SSF55347">
    <property type="entry name" value="Glyceraldehyde-3-phosphate dehydrogenase-like, C-terminal domain"/>
    <property type="match status" value="1"/>
</dbReference>
<dbReference type="SUPFAM" id="SSF51735">
    <property type="entry name" value="NAD(P)-binding Rossmann-fold domains"/>
    <property type="match status" value="1"/>
</dbReference>
<dbReference type="Gene3D" id="3.30.360.10">
    <property type="entry name" value="Dihydrodipicolinate Reductase, domain 2"/>
    <property type="match status" value="1"/>
</dbReference>
<accession>A0A517XTW2</accession>
<dbReference type="InterPro" id="IPR000683">
    <property type="entry name" value="Gfo/Idh/MocA-like_OxRdtase_N"/>
</dbReference>
<dbReference type="AlphaFoldDB" id="A0A517XTW2"/>
<keyword evidence="3" id="KW-0560">Oxidoreductase</keyword>
<feature type="domain" description="Gfo/Idh/MocA-like oxidoreductase bacterial type C-terminal" evidence="2">
    <location>
        <begin position="205"/>
        <end position="422"/>
    </location>
</feature>
<dbReference type="KEGG" id="uli:ETAA1_28570"/>
<feature type="domain" description="Gfo/Idh/MocA-like oxidoreductase N-terminal" evidence="1">
    <location>
        <begin position="40"/>
        <end position="158"/>
    </location>
</feature>